<protein>
    <submittedName>
        <fullName evidence="2">Methyltransferase domain-containing protein</fullName>
    </submittedName>
</protein>
<proteinExistence type="predicted"/>
<keyword evidence="2" id="KW-0808">Transferase</keyword>
<dbReference type="RefSeq" id="WP_157706661.1">
    <property type="nucleotide sequence ID" value="NZ_CP034348.1"/>
</dbReference>
<name>A0A6I6IM28_9RHOB</name>
<feature type="domain" description="Methyltransferase" evidence="1">
    <location>
        <begin position="47"/>
        <end position="163"/>
    </location>
</feature>
<dbReference type="Pfam" id="PF13847">
    <property type="entry name" value="Methyltransf_31"/>
    <property type="match status" value="1"/>
</dbReference>
<dbReference type="GO" id="GO:0008168">
    <property type="term" value="F:methyltransferase activity"/>
    <property type="evidence" value="ECO:0007669"/>
    <property type="project" value="UniProtKB-KW"/>
</dbReference>
<keyword evidence="3" id="KW-1185">Reference proteome</keyword>
<dbReference type="AlphaFoldDB" id="A0A6I6IM28"/>
<dbReference type="InterPro" id="IPR029063">
    <property type="entry name" value="SAM-dependent_MTases_sf"/>
</dbReference>
<reference evidence="3" key="1">
    <citation type="submission" date="2018-12" db="EMBL/GenBank/DDBJ databases">
        <title>Complete genome sequence of Roseovarius sp. MME-070.</title>
        <authorList>
            <person name="Nam Y.-D."/>
            <person name="Kang J."/>
            <person name="Chung W.-H."/>
            <person name="Park Y.S."/>
        </authorList>
    </citation>
    <scope>NUCLEOTIDE SEQUENCE [LARGE SCALE GENOMIC DNA]</scope>
    <source>
        <strain evidence="3">MME-070</strain>
    </source>
</reference>
<dbReference type="CDD" id="cd02440">
    <property type="entry name" value="AdoMet_MTases"/>
    <property type="match status" value="1"/>
</dbReference>
<dbReference type="InterPro" id="IPR025714">
    <property type="entry name" value="Methyltranfer_dom"/>
</dbReference>
<dbReference type="EMBL" id="CP034348">
    <property type="protein sequence ID" value="QGX98029.1"/>
    <property type="molecule type" value="Genomic_DNA"/>
</dbReference>
<sequence>MADDPYRITDQIDASMLEMIVARLEERGRDARFLGMIDDYLDAAGISEAKDVLDLGCGTGVVARRIAGRKDFSGRITGIDLSAQLIAKARELAASEGLSHKVLFEVGDIRSFGFDNGIFDVTVLHTLVSHLDDPAAALREAARVTRSGGAIIVFDGDYASSTLETANPDRAGEIDAAMIEATVTQPRVMRRLPRMAKAVGLSVERCFSYLIAEAGTPDFFAGLVGTIGPMLVNSGVSSEEEAAAIAEDLRTAAEEGTFFGACSYYGYVLRKP</sequence>
<dbReference type="KEGG" id="rom:EI983_06965"/>
<dbReference type="GO" id="GO:0032259">
    <property type="term" value="P:methylation"/>
    <property type="evidence" value="ECO:0007669"/>
    <property type="project" value="UniProtKB-KW"/>
</dbReference>
<dbReference type="Gene3D" id="3.40.50.150">
    <property type="entry name" value="Vaccinia Virus protein VP39"/>
    <property type="match status" value="1"/>
</dbReference>
<keyword evidence="2" id="KW-0489">Methyltransferase</keyword>
<organism evidence="2 3">
    <name type="scientific">Roseovarius faecimaris</name>
    <dbReference type="NCBI Taxonomy" id="2494550"/>
    <lineage>
        <taxon>Bacteria</taxon>
        <taxon>Pseudomonadati</taxon>
        <taxon>Pseudomonadota</taxon>
        <taxon>Alphaproteobacteria</taxon>
        <taxon>Rhodobacterales</taxon>
        <taxon>Roseobacteraceae</taxon>
        <taxon>Roseovarius</taxon>
    </lineage>
</organism>
<evidence type="ECO:0000313" key="3">
    <source>
        <dbReference type="Proteomes" id="UP000428330"/>
    </source>
</evidence>
<dbReference type="PANTHER" id="PTHR43591">
    <property type="entry name" value="METHYLTRANSFERASE"/>
    <property type="match status" value="1"/>
</dbReference>
<dbReference type="SUPFAM" id="SSF53335">
    <property type="entry name" value="S-adenosyl-L-methionine-dependent methyltransferases"/>
    <property type="match status" value="1"/>
</dbReference>
<accession>A0A6I6IM28</accession>
<evidence type="ECO:0000313" key="2">
    <source>
        <dbReference type="EMBL" id="QGX98029.1"/>
    </source>
</evidence>
<dbReference type="OrthoDB" id="9797252at2"/>
<dbReference type="Proteomes" id="UP000428330">
    <property type="component" value="Chromosome"/>
</dbReference>
<gene>
    <name evidence="2" type="ORF">EI983_06965</name>
</gene>
<evidence type="ECO:0000259" key="1">
    <source>
        <dbReference type="Pfam" id="PF13847"/>
    </source>
</evidence>